<dbReference type="InterPro" id="IPR036890">
    <property type="entry name" value="HATPase_C_sf"/>
</dbReference>
<dbReference type="Pfam" id="PF00512">
    <property type="entry name" value="HisKA"/>
    <property type="match status" value="1"/>
</dbReference>
<dbReference type="InterPro" id="IPR004358">
    <property type="entry name" value="Sig_transdc_His_kin-like_C"/>
</dbReference>
<dbReference type="STRING" id="713588.SAMN05421789_11090"/>
<organism evidence="16 17">
    <name type="scientific">Kaistella chaponensis</name>
    <dbReference type="NCBI Taxonomy" id="713588"/>
    <lineage>
        <taxon>Bacteria</taxon>
        <taxon>Pseudomonadati</taxon>
        <taxon>Bacteroidota</taxon>
        <taxon>Flavobacteriia</taxon>
        <taxon>Flavobacteriales</taxon>
        <taxon>Weeksellaceae</taxon>
        <taxon>Chryseobacterium group</taxon>
        <taxon>Kaistella</taxon>
    </lineage>
</organism>
<dbReference type="FunFam" id="3.30.450.20:FF:000099">
    <property type="entry name" value="Sensory box sensor histidine kinase"/>
    <property type="match status" value="1"/>
</dbReference>
<keyword evidence="5" id="KW-0808">Transferase</keyword>
<keyword evidence="7" id="KW-0547">Nucleotide-binding</keyword>
<dbReference type="SMART" id="SM00387">
    <property type="entry name" value="HATPase_c"/>
    <property type="match status" value="1"/>
</dbReference>
<protein>
    <recommendedName>
        <fullName evidence="3">histidine kinase</fullName>
        <ecNumber evidence="3">2.7.13.3</ecNumber>
    </recommendedName>
</protein>
<evidence type="ECO:0000259" key="14">
    <source>
        <dbReference type="PROSITE" id="PS50112"/>
    </source>
</evidence>
<evidence type="ECO:0000256" key="9">
    <source>
        <dbReference type="ARBA" id="ARBA00022840"/>
    </source>
</evidence>
<dbReference type="Pfam" id="PF02518">
    <property type="entry name" value="HATPase_c"/>
    <property type="match status" value="1"/>
</dbReference>
<proteinExistence type="predicted"/>
<dbReference type="EMBL" id="FTOI01000010">
    <property type="protein sequence ID" value="SIS90334.1"/>
    <property type="molecule type" value="Genomic_DNA"/>
</dbReference>
<dbReference type="Gene3D" id="3.30.565.10">
    <property type="entry name" value="Histidine kinase-like ATPase, C-terminal domain"/>
    <property type="match status" value="1"/>
</dbReference>
<evidence type="ECO:0000259" key="13">
    <source>
        <dbReference type="PROSITE" id="PS50109"/>
    </source>
</evidence>
<dbReference type="Pfam" id="PF08447">
    <property type="entry name" value="PAS_3"/>
    <property type="match status" value="1"/>
</dbReference>
<dbReference type="InterPro" id="IPR036097">
    <property type="entry name" value="HisK_dim/P_sf"/>
</dbReference>
<dbReference type="GO" id="GO:0000155">
    <property type="term" value="F:phosphorelay sensor kinase activity"/>
    <property type="evidence" value="ECO:0007669"/>
    <property type="project" value="InterPro"/>
</dbReference>
<dbReference type="SMART" id="SM00388">
    <property type="entry name" value="HisKA"/>
    <property type="match status" value="1"/>
</dbReference>
<evidence type="ECO:0000313" key="16">
    <source>
        <dbReference type="EMBL" id="SIS90334.1"/>
    </source>
</evidence>
<dbReference type="CDD" id="cd00075">
    <property type="entry name" value="HATPase"/>
    <property type="match status" value="1"/>
</dbReference>
<dbReference type="InterPro" id="IPR035965">
    <property type="entry name" value="PAS-like_dom_sf"/>
</dbReference>
<dbReference type="Gene3D" id="3.30.450.20">
    <property type="entry name" value="PAS domain"/>
    <property type="match status" value="3"/>
</dbReference>
<dbReference type="SMART" id="SM00091">
    <property type="entry name" value="PAS"/>
    <property type="match status" value="3"/>
</dbReference>
<dbReference type="InterPro" id="IPR000700">
    <property type="entry name" value="PAS-assoc_C"/>
</dbReference>
<dbReference type="PANTHER" id="PTHR42878:SF7">
    <property type="entry name" value="SENSOR HISTIDINE KINASE GLRK"/>
    <property type="match status" value="1"/>
</dbReference>
<dbReference type="RefSeq" id="WP_076387546.1">
    <property type="nucleotide sequence ID" value="NZ_FTOI01000010.1"/>
</dbReference>
<evidence type="ECO:0000259" key="15">
    <source>
        <dbReference type="PROSITE" id="PS50113"/>
    </source>
</evidence>
<keyword evidence="10" id="KW-1133">Transmembrane helix</keyword>
<dbReference type="GO" id="GO:0000156">
    <property type="term" value="F:phosphorelay response regulator activity"/>
    <property type="evidence" value="ECO:0007669"/>
    <property type="project" value="TreeGrafter"/>
</dbReference>
<dbReference type="InterPro" id="IPR003594">
    <property type="entry name" value="HATPase_dom"/>
</dbReference>
<dbReference type="GO" id="GO:0030295">
    <property type="term" value="F:protein kinase activator activity"/>
    <property type="evidence" value="ECO:0007669"/>
    <property type="project" value="TreeGrafter"/>
</dbReference>
<feature type="domain" description="Histidine kinase" evidence="13">
    <location>
        <begin position="399"/>
        <end position="614"/>
    </location>
</feature>
<dbReference type="SUPFAM" id="SSF47384">
    <property type="entry name" value="Homodimeric domain of signal transducing histidine kinase"/>
    <property type="match status" value="1"/>
</dbReference>
<evidence type="ECO:0000256" key="6">
    <source>
        <dbReference type="ARBA" id="ARBA00022692"/>
    </source>
</evidence>
<dbReference type="GO" id="GO:0005524">
    <property type="term" value="F:ATP binding"/>
    <property type="evidence" value="ECO:0007669"/>
    <property type="project" value="UniProtKB-KW"/>
</dbReference>
<gene>
    <name evidence="16" type="ORF">SAMN05421789_11090</name>
</gene>
<dbReference type="InterPro" id="IPR005467">
    <property type="entry name" value="His_kinase_dom"/>
</dbReference>
<evidence type="ECO:0000256" key="12">
    <source>
        <dbReference type="ARBA" id="ARBA00023136"/>
    </source>
</evidence>
<dbReference type="CDD" id="cd00082">
    <property type="entry name" value="HisKA"/>
    <property type="match status" value="1"/>
</dbReference>
<keyword evidence="4" id="KW-0597">Phosphoprotein</keyword>
<dbReference type="InterPro" id="IPR050351">
    <property type="entry name" value="BphY/WalK/GraS-like"/>
</dbReference>
<evidence type="ECO:0000256" key="4">
    <source>
        <dbReference type="ARBA" id="ARBA00022553"/>
    </source>
</evidence>
<evidence type="ECO:0000256" key="3">
    <source>
        <dbReference type="ARBA" id="ARBA00012438"/>
    </source>
</evidence>
<evidence type="ECO:0000256" key="1">
    <source>
        <dbReference type="ARBA" id="ARBA00000085"/>
    </source>
</evidence>
<dbReference type="PANTHER" id="PTHR42878">
    <property type="entry name" value="TWO-COMPONENT HISTIDINE KINASE"/>
    <property type="match status" value="1"/>
</dbReference>
<evidence type="ECO:0000256" key="10">
    <source>
        <dbReference type="ARBA" id="ARBA00022989"/>
    </source>
</evidence>
<dbReference type="OrthoDB" id="9766459at2"/>
<keyword evidence="9" id="KW-0067">ATP-binding</keyword>
<name>A0A1N7MW13_9FLAO</name>
<dbReference type="SMART" id="SM00086">
    <property type="entry name" value="PAC"/>
    <property type="match status" value="2"/>
</dbReference>
<dbReference type="SUPFAM" id="SSF55874">
    <property type="entry name" value="ATPase domain of HSP90 chaperone/DNA topoisomerase II/histidine kinase"/>
    <property type="match status" value="1"/>
</dbReference>
<dbReference type="InterPro" id="IPR000014">
    <property type="entry name" value="PAS"/>
</dbReference>
<evidence type="ECO:0000256" key="8">
    <source>
        <dbReference type="ARBA" id="ARBA00022777"/>
    </source>
</evidence>
<dbReference type="PRINTS" id="PR00344">
    <property type="entry name" value="BCTRLSENSOR"/>
</dbReference>
<dbReference type="PROSITE" id="PS50112">
    <property type="entry name" value="PAS"/>
    <property type="match status" value="1"/>
</dbReference>
<dbReference type="PROSITE" id="PS50109">
    <property type="entry name" value="HIS_KIN"/>
    <property type="match status" value="1"/>
</dbReference>
<dbReference type="InterPro" id="IPR013655">
    <property type="entry name" value="PAS_fold_3"/>
</dbReference>
<dbReference type="Proteomes" id="UP000185839">
    <property type="component" value="Unassembled WGS sequence"/>
</dbReference>
<feature type="domain" description="PAC" evidence="15">
    <location>
        <begin position="342"/>
        <end position="395"/>
    </location>
</feature>
<keyword evidence="17" id="KW-1185">Reference proteome</keyword>
<dbReference type="SUPFAM" id="SSF55785">
    <property type="entry name" value="PYP-like sensor domain (PAS domain)"/>
    <property type="match status" value="3"/>
</dbReference>
<dbReference type="InterPro" id="IPR003661">
    <property type="entry name" value="HisK_dim/P_dom"/>
</dbReference>
<keyword evidence="12" id="KW-0472">Membrane</keyword>
<evidence type="ECO:0000256" key="5">
    <source>
        <dbReference type="ARBA" id="ARBA00022679"/>
    </source>
</evidence>
<dbReference type="InterPro" id="IPR001610">
    <property type="entry name" value="PAC"/>
</dbReference>
<evidence type="ECO:0000256" key="2">
    <source>
        <dbReference type="ARBA" id="ARBA00004141"/>
    </source>
</evidence>
<accession>A0A1N7MW13</accession>
<dbReference type="Pfam" id="PF13426">
    <property type="entry name" value="PAS_9"/>
    <property type="match status" value="1"/>
</dbReference>
<dbReference type="InterPro" id="IPR013656">
    <property type="entry name" value="PAS_4"/>
</dbReference>
<dbReference type="GO" id="GO:0016020">
    <property type="term" value="C:membrane"/>
    <property type="evidence" value="ECO:0007669"/>
    <property type="project" value="UniProtKB-SubCell"/>
</dbReference>
<evidence type="ECO:0000256" key="7">
    <source>
        <dbReference type="ARBA" id="ARBA00022741"/>
    </source>
</evidence>
<dbReference type="CDD" id="cd00130">
    <property type="entry name" value="PAS"/>
    <property type="match status" value="1"/>
</dbReference>
<evidence type="ECO:0000313" key="17">
    <source>
        <dbReference type="Proteomes" id="UP000185839"/>
    </source>
</evidence>
<evidence type="ECO:0000256" key="11">
    <source>
        <dbReference type="ARBA" id="ARBA00023012"/>
    </source>
</evidence>
<keyword evidence="8" id="KW-0418">Kinase</keyword>
<feature type="domain" description="PAS" evidence="14">
    <location>
        <begin position="269"/>
        <end position="340"/>
    </location>
</feature>
<reference evidence="17" key="1">
    <citation type="submission" date="2017-01" db="EMBL/GenBank/DDBJ databases">
        <authorList>
            <person name="Varghese N."/>
            <person name="Submissions S."/>
        </authorList>
    </citation>
    <scope>NUCLEOTIDE SEQUENCE [LARGE SCALE GENOMIC DNA]</scope>
    <source>
        <strain evidence="17">DSM 23145</strain>
    </source>
</reference>
<dbReference type="EC" id="2.7.13.3" evidence="3"/>
<dbReference type="NCBIfam" id="TIGR00229">
    <property type="entry name" value="sensory_box"/>
    <property type="match status" value="1"/>
</dbReference>
<sequence length="614" mass="69957">MKKFLETNISLELLTSLFSQAPVGLAILMGETHIIANANTQVLEYWGKGDHVIGMPVLEALPEIADQEFPAFLKEVFETGKTIKGNKVKALLEKDGVLITYYFDFIYAAVRADQEIVGVSVVAINVTDQVLSEQKLQENELRFKGLTEISDYSTAIYRGEDLVIEFANDQMLKSWGKSRSVIGQTLEKAIPELQGQPFIQILQDIFRTGEPYFAKEDKVDLVVDGELQTFYYSFSYRPIRDVNGEIYAILNVAVNVTELVNERLKAQNSAKEYRALAEAMPQIVWTTDKDNQIQYFNENMLKFLNVAKNDITNFDFSKIIHPDDFATLKRVWNKSALDKVFFELEFRFYDAVNDRYMWFLNRATPVLDDDGNIKQWIGTSTNIDEFKTLAAQKDTFLGIASHELKTPLTSLKLYAQVLERMLRKTGDEKNAKFAKKMDVQIIKLTSLIGDLLDVTKINAGKIYLNEVSFDFEKLVLETVEEQQMSTVFEIEIHSQKVGMVFADRDRVSQVITNFISNAIKYSPNTDKIIVRVERVEENVQFSVQDFGIGMPEDKKDKVFEQYYRVSGDEQTTFPGLGLGLFISSQIVERSHGKIWVNSILGKGSTFCFTLPAVE</sequence>
<dbReference type="FunFam" id="3.30.565.10:FF:000006">
    <property type="entry name" value="Sensor histidine kinase WalK"/>
    <property type="match status" value="1"/>
</dbReference>
<comment type="subcellular location">
    <subcellularLocation>
        <location evidence="2">Membrane</location>
        <topology evidence="2">Multi-pass membrane protein</topology>
    </subcellularLocation>
</comment>
<dbReference type="AlphaFoldDB" id="A0A1N7MW13"/>
<dbReference type="GO" id="GO:0007234">
    <property type="term" value="P:osmosensory signaling via phosphorelay pathway"/>
    <property type="evidence" value="ECO:0007669"/>
    <property type="project" value="TreeGrafter"/>
</dbReference>
<dbReference type="Pfam" id="PF08448">
    <property type="entry name" value="PAS_4"/>
    <property type="match status" value="1"/>
</dbReference>
<dbReference type="PROSITE" id="PS50113">
    <property type="entry name" value="PAC"/>
    <property type="match status" value="1"/>
</dbReference>
<comment type="catalytic activity">
    <reaction evidence="1">
        <text>ATP + protein L-histidine = ADP + protein N-phospho-L-histidine.</text>
        <dbReference type="EC" id="2.7.13.3"/>
    </reaction>
</comment>
<dbReference type="Gene3D" id="1.10.287.130">
    <property type="match status" value="1"/>
</dbReference>
<keyword evidence="6" id="KW-0812">Transmembrane</keyword>
<keyword evidence="11" id="KW-0902">Two-component regulatory system</keyword>